<name>A0A5U7LWI1_SALER</name>
<protein>
    <submittedName>
        <fullName evidence="1">Cytoplasmic protein</fullName>
    </submittedName>
</protein>
<dbReference type="AlphaFoldDB" id="A0A5U7LWI1"/>
<accession>A0A5U7LWI1</accession>
<reference evidence="1" key="1">
    <citation type="submission" date="2018-07" db="EMBL/GenBank/DDBJ databases">
        <authorList>
            <consortium name="PulseNet: The National Subtyping Network for Foodborne Disease Surveillance"/>
            <person name="Tarr C.L."/>
            <person name="Trees E."/>
            <person name="Katz L.S."/>
            <person name="Carleton-Romer H.A."/>
            <person name="Stroika S."/>
            <person name="Kucerova Z."/>
            <person name="Roache K.F."/>
            <person name="Sabol A.L."/>
            <person name="Besser J."/>
            <person name="Gerner-Smidt P."/>
        </authorList>
    </citation>
    <scope>NUCLEOTIDE SEQUENCE</scope>
    <source>
        <strain evidence="1">PNUSAS006765</strain>
    </source>
</reference>
<comment type="caution">
    <text evidence="1">The sequence shown here is derived from an EMBL/GenBank/DDBJ whole genome shotgun (WGS) entry which is preliminary data.</text>
</comment>
<sequence>MIQQDGGVFGQPEVKSIPETLQCTEKWRQVAPVQ</sequence>
<organism evidence="1">
    <name type="scientific">Salmonella enterica</name>
    <name type="common">Salmonella choleraesuis</name>
    <dbReference type="NCBI Taxonomy" id="28901"/>
    <lineage>
        <taxon>Bacteria</taxon>
        <taxon>Pseudomonadati</taxon>
        <taxon>Pseudomonadota</taxon>
        <taxon>Gammaproteobacteria</taxon>
        <taxon>Enterobacterales</taxon>
        <taxon>Enterobacteriaceae</taxon>
        <taxon>Salmonella</taxon>
    </lineage>
</organism>
<gene>
    <name evidence="1" type="ORF">BVJ40_18350</name>
</gene>
<proteinExistence type="predicted"/>
<evidence type="ECO:0000313" key="1">
    <source>
        <dbReference type="EMBL" id="EBR4143245.1"/>
    </source>
</evidence>
<dbReference type="EMBL" id="AAGSEK010000042">
    <property type="protein sequence ID" value="EBR4143245.1"/>
    <property type="molecule type" value="Genomic_DNA"/>
</dbReference>